<evidence type="ECO:0000256" key="1">
    <source>
        <dbReference type="SAM" id="MobiDB-lite"/>
    </source>
</evidence>
<organism evidence="2 3">
    <name type="scientific">Mytilus edulis</name>
    <name type="common">Blue mussel</name>
    <dbReference type="NCBI Taxonomy" id="6550"/>
    <lineage>
        <taxon>Eukaryota</taxon>
        <taxon>Metazoa</taxon>
        <taxon>Spiralia</taxon>
        <taxon>Lophotrochozoa</taxon>
        <taxon>Mollusca</taxon>
        <taxon>Bivalvia</taxon>
        <taxon>Autobranchia</taxon>
        <taxon>Pteriomorphia</taxon>
        <taxon>Mytilida</taxon>
        <taxon>Mytiloidea</taxon>
        <taxon>Mytilidae</taxon>
        <taxon>Mytilinae</taxon>
        <taxon>Mytilus</taxon>
    </lineage>
</organism>
<dbReference type="AlphaFoldDB" id="A0A8S3SX47"/>
<proteinExistence type="predicted"/>
<dbReference type="EMBL" id="CAJPWZ010001680">
    <property type="protein sequence ID" value="CAG2221348.1"/>
    <property type="molecule type" value="Genomic_DNA"/>
</dbReference>
<feature type="region of interest" description="Disordered" evidence="1">
    <location>
        <begin position="117"/>
        <end position="155"/>
    </location>
</feature>
<gene>
    <name evidence="2" type="ORF">MEDL_34674</name>
</gene>
<evidence type="ECO:0000313" key="2">
    <source>
        <dbReference type="EMBL" id="CAG2221348.1"/>
    </source>
</evidence>
<dbReference type="Proteomes" id="UP000683360">
    <property type="component" value="Unassembled WGS sequence"/>
</dbReference>
<reference evidence="2" key="1">
    <citation type="submission" date="2021-03" db="EMBL/GenBank/DDBJ databases">
        <authorList>
            <person name="Bekaert M."/>
        </authorList>
    </citation>
    <scope>NUCLEOTIDE SEQUENCE</scope>
</reference>
<comment type="caution">
    <text evidence="2">The sequence shown here is derived from an EMBL/GenBank/DDBJ whole genome shotgun (WGS) entry which is preliminary data.</text>
</comment>
<dbReference type="OrthoDB" id="10388584at2759"/>
<name>A0A8S3SX47_MYTED</name>
<protein>
    <submittedName>
        <fullName evidence="2">Uncharacterized protein</fullName>
    </submittedName>
</protein>
<accession>A0A8S3SX47</accession>
<keyword evidence="3" id="KW-1185">Reference proteome</keyword>
<evidence type="ECO:0000313" key="3">
    <source>
        <dbReference type="Proteomes" id="UP000683360"/>
    </source>
</evidence>
<sequence>MFGADATSFGGQGGNPFSGSFLAASMAEMGIENMGLLALMHSASSGKSSSAVDIASGSLGIGGGASTSVGSSVGGGLSVDAAGGGVGGGGGGGGWTGGAAGGGVAGGGGWTGGAAGGGGGGGGRAGGGGWITGGGGGGVTGSGDWTGGAAGSGGGGWIGGGARGGVSGAGGGSGGWMGGSTGGGKWTGGGTGGGGWTGGAIGGGGGGVGGWTGGAAGGGIGGGGWTGGAHGGGAGGGVWFGRGAGGGRWNGGVAGGGQWTGVRRGWRKGFGPRKPMPFPDSNIVGPSSANSLLNKLVLSELSSTKGADRGGHGSINSNINMNAVLSAIIAAGRHDRVALENYLRDLKMSNNASNQQNIANIISSLQSVKGQQPSIVLIGLDSSGKINAHGGHSKMQDRNFDSMSRSKGTLQSMLGIDGGFDTSHGKKSKDVNLNIVVKQQNPLSKPSTPDFHRGKQSGRFFSFKNNDIGRSDFAHGGFGPGKQGMVGQGPAQFSFKGATDANQGFGGSVDMRSFWKDSAGGGQLKPIPKLVAQKQMAHFMQGTNRGDMWNRIGGNKGMAIADLKQGFVPNENYFGVASPDTQFEHKQQIIAYPKNMDHISLPLFKVPKGTTKHS</sequence>